<dbReference type="Gene3D" id="3.40.960.10">
    <property type="entry name" value="VSR Endonuclease"/>
    <property type="match status" value="1"/>
</dbReference>
<dbReference type="Pfam" id="PF04480">
    <property type="entry name" value="DUF559"/>
    <property type="match status" value="1"/>
</dbReference>
<gene>
    <name evidence="3" type="ORF">C1I64_09795</name>
</gene>
<feature type="domain" description="AbiEi antitoxin N-terminal" evidence="2">
    <location>
        <begin position="50"/>
        <end position="90"/>
    </location>
</feature>
<evidence type="ECO:0000313" key="4">
    <source>
        <dbReference type="Proteomes" id="UP000285317"/>
    </source>
</evidence>
<dbReference type="Proteomes" id="UP000285317">
    <property type="component" value="Chromosome"/>
</dbReference>
<proteinExistence type="predicted"/>
<feature type="domain" description="DUF559" evidence="1">
    <location>
        <begin position="216"/>
        <end position="316"/>
    </location>
</feature>
<dbReference type="KEGG" id="rfs:C1I64_09795"/>
<name>A0A3Q9URB9_9MICO</name>
<protein>
    <submittedName>
        <fullName evidence="3">Uncharacterized protein</fullName>
    </submittedName>
</protein>
<organism evidence="3 4">
    <name type="scientific">Rathayibacter festucae DSM 15932</name>
    <dbReference type="NCBI Taxonomy" id="1328866"/>
    <lineage>
        <taxon>Bacteria</taxon>
        <taxon>Bacillati</taxon>
        <taxon>Actinomycetota</taxon>
        <taxon>Actinomycetes</taxon>
        <taxon>Micrococcales</taxon>
        <taxon>Microbacteriaceae</taxon>
        <taxon>Rathayibacter</taxon>
    </lineage>
</organism>
<evidence type="ECO:0000313" key="3">
    <source>
        <dbReference type="EMBL" id="AZZ52310.1"/>
    </source>
</evidence>
<evidence type="ECO:0000259" key="1">
    <source>
        <dbReference type="Pfam" id="PF04480"/>
    </source>
</evidence>
<accession>A0A3Q9URB9</accession>
<evidence type="ECO:0000259" key="2">
    <source>
        <dbReference type="Pfam" id="PF13338"/>
    </source>
</evidence>
<dbReference type="InterPro" id="IPR011335">
    <property type="entry name" value="Restrct_endonuc-II-like"/>
</dbReference>
<sequence>MHIAPLPAEASPSTGAVAANCPPIAVCAARAPFLRGHALPVRASSGSVLRAGGLVKTEQFLREGSSARELREAVKTGALLRVRKGWYALPGVDTGIERAFRVGGVLACANAAVAHGLWVPRFRGLHVAVGAHTSRLRDPDRHAVRLSHDPDVVVHWSKEAPRPSALVQALEDCVVEAAACQGAEFAFVLLESALHRRLLDSAGRARLLARLPTSHRRLLRRAGSSSESGLESMVAFRLRTLGIAFRQQVRIGRRRIDFLLGEVLALEVDGAAFHDPEHDNRRDVELGLLGYCVRHYRTSLVLDDWPLVEADILAALSRGDHVRS</sequence>
<reference evidence="3 4" key="1">
    <citation type="submission" date="2018-03" db="EMBL/GenBank/DDBJ databases">
        <title>Bacteriophage NCPPB3778 and a type I-E CRISPR drive the evolution of the US Biological Select Agent, Rathayibacter toxicus.</title>
        <authorList>
            <person name="Davis E.W.II."/>
            <person name="Tabima J.F."/>
            <person name="Weisberg A.J."/>
            <person name="Dantas Lopes L."/>
            <person name="Wiseman M.S."/>
            <person name="Wiseman M.S."/>
            <person name="Pupko T."/>
            <person name="Belcher M.S."/>
            <person name="Sechler A.J."/>
            <person name="Tancos M.A."/>
            <person name="Schroeder B.K."/>
            <person name="Murray T.D."/>
            <person name="Luster D.G."/>
            <person name="Schneider W.L."/>
            <person name="Rogers E."/>
            <person name="Andreote F.D."/>
            <person name="Grunwald N.J."/>
            <person name="Putnam M.L."/>
            <person name="Chang J.H."/>
        </authorList>
    </citation>
    <scope>NUCLEOTIDE SEQUENCE [LARGE SCALE GENOMIC DNA]</scope>
    <source>
        <strain evidence="3 4">DSM 15932</strain>
    </source>
</reference>
<dbReference type="InterPro" id="IPR025159">
    <property type="entry name" value="AbiEi_N"/>
</dbReference>
<dbReference type="Pfam" id="PF13338">
    <property type="entry name" value="AbiEi_4"/>
    <property type="match status" value="1"/>
</dbReference>
<dbReference type="EMBL" id="CP028137">
    <property type="protein sequence ID" value="AZZ52310.1"/>
    <property type="molecule type" value="Genomic_DNA"/>
</dbReference>
<dbReference type="AlphaFoldDB" id="A0A3Q9URB9"/>
<dbReference type="InterPro" id="IPR007569">
    <property type="entry name" value="DUF559"/>
</dbReference>
<dbReference type="SUPFAM" id="SSF52980">
    <property type="entry name" value="Restriction endonuclease-like"/>
    <property type="match status" value="1"/>
</dbReference>